<dbReference type="GO" id="GO:0005737">
    <property type="term" value="C:cytoplasm"/>
    <property type="evidence" value="ECO:0007669"/>
    <property type="project" value="TreeGrafter"/>
</dbReference>
<name>A0A8K0UFU6_9AGAR</name>
<dbReference type="PANTHER" id="PTHR44099">
    <property type="entry name" value="RABCONNECTIN-3B, ISOFORM A"/>
    <property type="match status" value="1"/>
</dbReference>
<feature type="compositionally biased region" description="Low complexity" evidence="1">
    <location>
        <begin position="209"/>
        <end position="229"/>
    </location>
</feature>
<evidence type="ECO:0000256" key="1">
    <source>
        <dbReference type="SAM" id="MobiDB-lite"/>
    </source>
</evidence>
<dbReference type="SMART" id="SM00320">
    <property type="entry name" value="WD40"/>
    <property type="match status" value="5"/>
</dbReference>
<evidence type="ECO:0008006" key="4">
    <source>
        <dbReference type="Google" id="ProtNLM"/>
    </source>
</evidence>
<protein>
    <recommendedName>
        <fullName evidence="4">WD40 repeat-like protein</fullName>
    </recommendedName>
</protein>
<sequence>MTFQIAVCVDPSPATSTFDLGVSEGRPSCFASWFSTPATVHDQARTSQHSHEVAIGTRDGSVFLFRSSHMHPNDNGSHIRVISAPASGEPSSRPASPRYPGLGRRSVRSASPSSVMSTFSPLQVSKSRVVSAVSTEQVEAPKNYVDYDDEPEKLKGMLRGKGPKDKPSIEAAPSLSDKASYYDTTGKGLVVEKLEQNQHNPSNTLIITSPSKESSPRSSFSSSSQGQRSEASENSSLSLVSHIIPRNCTSGAGVVSLQAVHHGRILITLREDGDIVLISVEDGATLAAFLPEHEPVSASVPIIWKWKSLQTLSNGDYTVVLATASPIPTTSNTQFGDPGEGDSDEQTRLIALEFQNPETLVYRGSSIAKIGDWIIYGPAEGVTLYRSHTGTLELVHVTSSGHFIRQPLDINDYPLIEELEENTALPNVHLPIPNPFKALTNRSAEDLAREDKEPSFERISLGYETEFGAVALHSRTCGIRLFPTANGLKGLVWSQEEISGFECNGDSLRNLFSFPVHSIARHVEWKDDRSFLLVFSDHAEEYALINVDANGNQLAVLSEGIVPRNIQPRLVHSTTLLPSDAYAVTPSGDILTTRTKSGRRRIETTSLSSERNQISCTLFRSTKGTRETPFRISSILPLALDHLILGFSDGHVYRSTLSETLRLHERPRFADRLSDIALSGCITTLHIVDLSRSSRSVLLGGSDDGGIAIWSLGDLKLLARWIVFTTPLIEVIPLIDGRLRDCAICAASDGTIAVIAVDEMQFLFLAPASVAPLSKICLGEDNLLVYSGDGRARLWDIKTREHWRTMNAEKADEMVKAGGWRTWNLSGKTQTTARVVSSLAGGNRSLDAAATIVLDIEMLLAQVGISSPPAGTKTTNTDGAITIEQRQTELRAVLSTLLTPGLNSGVDHICSERLKIPATSAALGSVTSSSVSLNPVRNSCAAWSVSSDASAVRAMGIISVLHAYMQCSGTLPDVDTVMAFYTASLPEVVGDQFKPPDLSFLAGQWLQTPVNAIRVSARALLDAGIVRMNDDDTTALIERWKDELPTLNNTDKDQLQCAIALFICGSVAVGNYALLSTANLTQIAKSIALYLHEETSPYRALAIDLCSRGFQVWQQYVDAVQMLRALFTLSTTTKKEAISVQNVGQLARTAVLQIAASNTPLFMTTLSLDILNPGSVQHRKSVMQLVIFLIRKKPLVLYSNLPRLVEAVVKSLDPNASNSREAILDSATEILGHIVLSFPSVDFHMASQRLAVGTSEGSVVMYDLKTATRLYVLEGHKKRTTACSFSPDGRRLVTVSLEEFAVLVWKVGSSFSSFFNPGAPPRQGHGGTEPFKTLSFNIGDEVKMSLEATLELVRFEWPSDRSVKLKIRESVLTFST</sequence>
<evidence type="ECO:0000313" key="2">
    <source>
        <dbReference type="EMBL" id="KAH8086009.1"/>
    </source>
</evidence>
<organism evidence="2 3">
    <name type="scientific">Cristinia sonorae</name>
    <dbReference type="NCBI Taxonomy" id="1940300"/>
    <lineage>
        <taxon>Eukaryota</taxon>
        <taxon>Fungi</taxon>
        <taxon>Dikarya</taxon>
        <taxon>Basidiomycota</taxon>
        <taxon>Agaricomycotina</taxon>
        <taxon>Agaricomycetes</taxon>
        <taxon>Agaricomycetidae</taxon>
        <taxon>Agaricales</taxon>
        <taxon>Pleurotineae</taxon>
        <taxon>Stephanosporaceae</taxon>
        <taxon>Cristinia</taxon>
    </lineage>
</organism>
<feature type="region of interest" description="Disordered" evidence="1">
    <location>
        <begin position="193"/>
        <end position="234"/>
    </location>
</feature>
<feature type="region of interest" description="Disordered" evidence="1">
    <location>
        <begin position="142"/>
        <end position="177"/>
    </location>
</feature>
<keyword evidence="3" id="KW-1185">Reference proteome</keyword>
<feature type="compositionally biased region" description="Low complexity" evidence="1">
    <location>
        <begin position="108"/>
        <end position="117"/>
    </location>
</feature>
<comment type="caution">
    <text evidence="2">The sequence shown here is derived from an EMBL/GenBank/DDBJ whole genome shotgun (WGS) entry which is preliminary data.</text>
</comment>
<dbReference type="InterPro" id="IPR001680">
    <property type="entry name" value="WD40_rpt"/>
</dbReference>
<feature type="region of interest" description="Disordered" evidence="1">
    <location>
        <begin position="74"/>
        <end position="117"/>
    </location>
</feature>
<gene>
    <name evidence="2" type="ORF">BXZ70DRAFT_956829</name>
</gene>
<dbReference type="InterPro" id="IPR036322">
    <property type="entry name" value="WD40_repeat_dom_sf"/>
</dbReference>
<dbReference type="Proteomes" id="UP000813824">
    <property type="component" value="Unassembled WGS sequence"/>
</dbReference>
<feature type="compositionally biased region" description="Polar residues" evidence="1">
    <location>
        <begin position="197"/>
        <end position="208"/>
    </location>
</feature>
<reference evidence="2" key="1">
    <citation type="journal article" date="2021" name="New Phytol.">
        <title>Evolutionary innovations through gain and loss of genes in the ectomycorrhizal Boletales.</title>
        <authorList>
            <person name="Wu G."/>
            <person name="Miyauchi S."/>
            <person name="Morin E."/>
            <person name="Kuo A."/>
            <person name="Drula E."/>
            <person name="Varga T."/>
            <person name="Kohler A."/>
            <person name="Feng B."/>
            <person name="Cao Y."/>
            <person name="Lipzen A."/>
            <person name="Daum C."/>
            <person name="Hundley H."/>
            <person name="Pangilinan J."/>
            <person name="Johnson J."/>
            <person name="Barry K."/>
            <person name="LaButti K."/>
            <person name="Ng V."/>
            <person name="Ahrendt S."/>
            <person name="Min B."/>
            <person name="Choi I.G."/>
            <person name="Park H."/>
            <person name="Plett J.M."/>
            <person name="Magnuson J."/>
            <person name="Spatafora J.W."/>
            <person name="Nagy L.G."/>
            <person name="Henrissat B."/>
            <person name="Grigoriev I.V."/>
            <person name="Yang Z.L."/>
            <person name="Xu J."/>
            <person name="Martin F.M."/>
        </authorList>
    </citation>
    <scope>NUCLEOTIDE SEQUENCE</scope>
    <source>
        <strain evidence="2">KKN 215</strain>
    </source>
</reference>
<accession>A0A8K0UFU6</accession>
<dbReference type="PANTHER" id="PTHR44099:SF4">
    <property type="entry name" value="RABCONNECTIN-3B, ISOFORM A"/>
    <property type="match status" value="1"/>
</dbReference>
<proteinExistence type="predicted"/>
<dbReference type="SUPFAM" id="SSF50978">
    <property type="entry name" value="WD40 repeat-like"/>
    <property type="match status" value="1"/>
</dbReference>
<dbReference type="InterPro" id="IPR015943">
    <property type="entry name" value="WD40/YVTN_repeat-like_dom_sf"/>
</dbReference>
<dbReference type="SUPFAM" id="SSF101908">
    <property type="entry name" value="Putative isomerase YbhE"/>
    <property type="match status" value="1"/>
</dbReference>
<dbReference type="Pfam" id="PF00400">
    <property type="entry name" value="WD40"/>
    <property type="match status" value="1"/>
</dbReference>
<dbReference type="Gene3D" id="2.130.10.10">
    <property type="entry name" value="YVTN repeat-like/Quinoprotein amine dehydrogenase"/>
    <property type="match status" value="2"/>
</dbReference>
<evidence type="ECO:0000313" key="3">
    <source>
        <dbReference type="Proteomes" id="UP000813824"/>
    </source>
</evidence>
<dbReference type="InterPro" id="IPR049916">
    <property type="entry name" value="WDR72-like"/>
</dbReference>
<dbReference type="OrthoDB" id="338622at2759"/>
<dbReference type="EMBL" id="JAEVFJ010000043">
    <property type="protein sequence ID" value="KAH8086009.1"/>
    <property type="molecule type" value="Genomic_DNA"/>
</dbReference>